<dbReference type="EMBL" id="NBSK02000008">
    <property type="protein sequence ID" value="KAJ0194415.1"/>
    <property type="molecule type" value="Genomic_DNA"/>
</dbReference>
<keyword evidence="2" id="KW-1185">Reference proteome</keyword>
<accession>A0A9R1UX54</accession>
<name>A0A9R1UX54_LACSA</name>
<reference evidence="1 2" key="1">
    <citation type="journal article" date="2017" name="Nat. Commun.">
        <title>Genome assembly with in vitro proximity ligation data and whole-genome triplication in lettuce.</title>
        <authorList>
            <person name="Reyes-Chin-Wo S."/>
            <person name="Wang Z."/>
            <person name="Yang X."/>
            <person name="Kozik A."/>
            <person name="Arikit S."/>
            <person name="Song C."/>
            <person name="Xia L."/>
            <person name="Froenicke L."/>
            <person name="Lavelle D.O."/>
            <person name="Truco M.J."/>
            <person name="Xia R."/>
            <person name="Zhu S."/>
            <person name="Xu C."/>
            <person name="Xu H."/>
            <person name="Xu X."/>
            <person name="Cox K."/>
            <person name="Korf I."/>
            <person name="Meyers B.C."/>
            <person name="Michelmore R.W."/>
        </authorList>
    </citation>
    <scope>NUCLEOTIDE SEQUENCE [LARGE SCALE GENOMIC DNA]</scope>
    <source>
        <strain evidence="2">cv. Salinas</strain>
        <tissue evidence="1">Seedlings</tissue>
    </source>
</reference>
<evidence type="ECO:0000313" key="2">
    <source>
        <dbReference type="Proteomes" id="UP000235145"/>
    </source>
</evidence>
<evidence type="ECO:0000313" key="1">
    <source>
        <dbReference type="EMBL" id="KAJ0194415.1"/>
    </source>
</evidence>
<evidence type="ECO:0008006" key="3">
    <source>
        <dbReference type="Google" id="ProtNLM"/>
    </source>
</evidence>
<comment type="caution">
    <text evidence="1">The sequence shown here is derived from an EMBL/GenBank/DDBJ whole genome shotgun (WGS) entry which is preliminary data.</text>
</comment>
<sequence length="138" mass="15940">MGDCIVIGDFNIVRDDTKRLGSHYHPTVAINFNDFIDFRDTNDVPMGVLILLGVTSRGLNLVNLIDFWSPREHCVDDDPTTFRFFHSWFMMDTFDDIIRHSWSSALEGKQFVYPNIAFECNNFIEVSSLLLQVAPFEN</sequence>
<organism evidence="1 2">
    <name type="scientific">Lactuca sativa</name>
    <name type="common">Garden lettuce</name>
    <dbReference type="NCBI Taxonomy" id="4236"/>
    <lineage>
        <taxon>Eukaryota</taxon>
        <taxon>Viridiplantae</taxon>
        <taxon>Streptophyta</taxon>
        <taxon>Embryophyta</taxon>
        <taxon>Tracheophyta</taxon>
        <taxon>Spermatophyta</taxon>
        <taxon>Magnoliopsida</taxon>
        <taxon>eudicotyledons</taxon>
        <taxon>Gunneridae</taxon>
        <taxon>Pentapetalae</taxon>
        <taxon>asterids</taxon>
        <taxon>campanulids</taxon>
        <taxon>Asterales</taxon>
        <taxon>Asteraceae</taxon>
        <taxon>Cichorioideae</taxon>
        <taxon>Cichorieae</taxon>
        <taxon>Lactucinae</taxon>
        <taxon>Lactuca</taxon>
    </lineage>
</organism>
<dbReference type="Proteomes" id="UP000235145">
    <property type="component" value="Unassembled WGS sequence"/>
</dbReference>
<protein>
    <recommendedName>
        <fullName evidence="3">Endonuclease/exonuclease/phosphatase domain-containing protein</fullName>
    </recommendedName>
</protein>
<proteinExistence type="predicted"/>
<dbReference type="AlphaFoldDB" id="A0A9R1UX54"/>
<gene>
    <name evidence="1" type="ORF">LSAT_V11C800442710</name>
</gene>